<dbReference type="Pfam" id="PF00440">
    <property type="entry name" value="TetR_N"/>
    <property type="match status" value="1"/>
</dbReference>
<dbReference type="InterPro" id="IPR036271">
    <property type="entry name" value="Tet_transcr_reg_TetR-rel_C_sf"/>
</dbReference>
<reference evidence="4 7" key="3">
    <citation type="submission" date="2016-06" db="EMBL/GenBank/DDBJ databases">
        <title>Identification of putative biosynthetic pathways for the production of bioactive secondary metabolites by the marine actinomycete Kocuria kristinae RUTW2-3.</title>
        <authorList>
            <person name="Waterworth S.C."/>
            <person name="Walmsley T.A."/>
            <person name="Matongo T."/>
            <person name="Davies-Coleman M.T."/>
            <person name="Dorrington R.A."/>
        </authorList>
    </citation>
    <scope>NUCLEOTIDE SEQUENCE [LARGE SCALE GENOMIC DNA]</scope>
    <source>
        <strain evidence="7">RuSp02-3</strain>
        <strain evidence="4">RUTW2-3</strain>
        <strain evidence="5 8">RUTW4-5</strain>
    </source>
</reference>
<organism evidence="4 7">
    <name type="scientific">Rothia kristinae</name>
    <dbReference type="NCBI Taxonomy" id="37923"/>
    <lineage>
        <taxon>Bacteria</taxon>
        <taxon>Bacillati</taxon>
        <taxon>Actinomycetota</taxon>
        <taxon>Actinomycetes</taxon>
        <taxon>Micrococcales</taxon>
        <taxon>Micrococcaceae</taxon>
        <taxon>Rothia</taxon>
    </lineage>
</organism>
<dbReference type="InterPro" id="IPR001647">
    <property type="entry name" value="HTH_TetR"/>
</dbReference>
<reference evidence="4" key="2">
    <citation type="submission" date="2016-04" db="EMBL/GenBank/DDBJ databases">
        <authorList>
            <person name="Evans L.H."/>
            <person name="Alamgir A."/>
            <person name="Owens N."/>
            <person name="Weber N.D."/>
            <person name="Virtaneva K."/>
            <person name="Barbian K."/>
            <person name="Babar A."/>
            <person name="Rosenke K."/>
        </authorList>
    </citation>
    <scope>NUCLEOTIDE SEQUENCE [LARGE SCALE GENOMIC DNA]</scope>
    <source>
        <strain evidence="4">RUTW2-3</strain>
    </source>
</reference>
<evidence type="ECO:0000313" key="4">
    <source>
        <dbReference type="EMBL" id="OAX51212.1"/>
    </source>
</evidence>
<accession>A0A147E8H4</accession>
<dbReference type="InterPro" id="IPR009057">
    <property type="entry name" value="Homeodomain-like_sf"/>
</dbReference>
<dbReference type="EMBL" id="LWGZ01001096">
    <property type="protein sequence ID" value="OAX53053.1"/>
    <property type="molecule type" value="Genomic_DNA"/>
</dbReference>
<dbReference type="GO" id="GO:0003700">
    <property type="term" value="F:DNA-binding transcription factor activity"/>
    <property type="evidence" value="ECO:0007669"/>
    <property type="project" value="TreeGrafter"/>
</dbReference>
<evidence type="ECO:0000313" key="7">
    <source>
        <dbReference type="Proteomes" id="UP000053171"/>
    </source>
</evidence>
<dbReference type="KEGG" id="rkr:I6G21_04430"/>
<dbReference type="RefSeq" id="WP_058730988.1">
    <property type="nucleotide sequence ID" value="NZ_CP065738.1"/>
</dbReference>
<feature type="DNA-binding region" description="H-T-H motif" evidence="2">
    <location>
        <begin position="37"/>
        <end position="56"/>
    </location>
</feature>
<dbReference type="PANTHER" id="PTHR30055">
    <property type="entry name" value="HTH-TYPE TRANSCRIPTIONAL REGULATOR RUTR"/>
    <property type="match status" value="1"/>
</dbReference>
<keyword evidence="1 2" id="KW-0238">DNA-binding</keyword>
<protein>
    <submittedName>
        <fullName evidence="4">TetR family transcriptional regulator</fullName>
    </submittedName>
    <submittedName>
        <fullName evidence="6">TetR/AcrR family transcriptional regulator</fullName>
    </submittedName>
</protein>
<dbReference type="SUPFAM" id="SSF48498">
    <property type="entry name" value="Tetracyclin repressor-like, C-terminal domain"/>
    <property type="match status" value="1"/>
</dbReference>
<evidence type="ECO:0000256" key="2">
    <source>
        <dbReference type="PROSITE-ProRule" id="PRU00335"/>
    </source>
</evidence>
<dbReference type="Gene3D" id="1.10.357.10">
    <property type="entry name" value="Tetracycline Repressor, domain 2"/>
    <property type="match status" value="1"/>
</dbReference>
<dbReference type="Proteomes" id="UP000053171">
    <property type="component" value="Unassembled WGS sequence"/>
</dbReference>
<evidence type="ECO:0000313" key="9">
    <source>
        <dbReference type="Proteomes" id="UP000594975"/>
    </source>
</evidence>
<dbReference type="EMBL" id="LJBJ02000031">
    <property type="protein sequence ID" value="OAX51212.1"/>
    <property type="molecule type" value="Genomic_DNA"/>
</dbReference>
<evidence type="ECO:0000256" key="1">
    <source>
        <dbReference type="ARBA" id="ARBA00023125"/>
    </source>
</evidence>
<dbReference type="GeneID" id="61262614"/>
<dbReference type="PROSITE" id="PS50977">
    <property type="entry name" value="HTH_TETR_2"/>
    <property type="match status" value="1"/>
</dbReference>
<reference evidence="6 9" key="4">
    <citation type="submission" date="2020-12" db="EMBL/GenBank/DDBJ databases">
        <title>FDA dAtabase for Regulatory Grade micrObial Sequences (FDA-ARGOS): Supporting development and validation of Infectious Disease Dx tests.</title>
        <authorList>
            <person name="Sproer C."/>
            <person name="Gronow S."/>
            <person name="Severitt S."/>
            <person name="Schroder I."/>
            <person name="Tallon L."/>
            <person name="Sadzewicz L."/>
            <person name="Zhao X."/>
            <person name="Boylan J."/>
            <person name="Ott S."/>
            <person name="Bowen H."/>
            <person name="Vavikolanu K."/>
            <person name="Mehta A."/>
            <person name="Aluvathingal J."/>
            <person name="Nadendla S."/>
            <person name="Lowell S."/>
            <person name="Myers T."/>
            <person name="Yan Y."/>
            <person name="Sichtig H."/>
        </authorList>
    </citation>
    <scope>NUCLEOTIDE SEQUENCE [LARGE SCALE GENOMIC DNA]</scope>
    <source>
        <strain evidence="6 9">FDAARGOS_864</strain>
    </source>
</reference>
<dbReference type="Proteomes" id="UP000594975">
    <property type="component" value="Chromosome"/>
</dbReference>
<dbReference type="Proteomes" id="UP000092021">
    <property type="component" value="Unassembled WGS sequence"/>
</dbReference>
<dbReference type="PANTHER" id="PTHR30055:SF200">
    <property type="entry name" value="HTH-TYPE TRANSCRIPTIONAL REPRESSOR BDCR"/>
    <property type="match status" value="1"/>
</dbReference>
<dbReference type="InterPro" id="IPR050109">
    <property type="entry name" value="HTH-type_TetR-like_transc_reg"/>
</dbReference>
<dbReference type="SUPFAM" id="SSF46689">
    <property type="entry name" value="Homeodomain-like"/>
    <property type="match status" value="1"/>
</dbReference>
<name>A0A147E8H4_9MICC</name>
<evidence type="ECO:0000313" key="5">
    <source>
        <dbReference type="EMBL" id="OAX53053.1"/>
    </source>
</evidence>
<keyword evidence="7" id="KW-1185">Reference proteome</keyword>
<dbReference type="EMBL" id="CP065738">
    <property type="protein sequence ID" value="QPT54420.1"/>
    <property type="molecule type" value="Genomic_DNA"/>
</dbReference>
<dbReference type="PATRIC" id="fig|37923.10.peg.657"/>
<proteinExistence type="predicted"/>
<dbReference type="PRINTS" id="PR00455">
    <property type="entry name" value="HTHTETR"/>
</dbReference>
<evidence type="ECO:0000313" key="8">
    <source>
        <dbReference type="Proteomes" id="UP000092021"/>
    </source>
</evidence>
<sequence>MDMDLEPFAPVSTTPAGHRILDAATWLFREQGITATGVDSIAERASTTKRTLYQRFDSKDHLVACYLQQRAHNWQGELVTALQQASLAEGLDIVYDHTIRWAGDTLRGCAFANAWAEIGASDHQATRIILNEKNWMLALFTILAEGNHRMAGLLHLLHEGAQVTASIHQDPTVFTEARTASHHLLASRS</sequence>
<evidence type="ECO:0000313" key="6">
    <source>
        <dbReference type="EMBL" id="QPT54420.1"/>
    </source>
</evidence>
<dbReference type="AlphaFoldDB" id="A0A147E8H4"/>
<gene>
    <name evidence="5" type="ORF">A5N15_12195</name>
    <name evidence="4" type="ORF">AN277_0210135</name>
    <name evidence="6" type="ORF">I6G21_04430</name>
</gene>
<feature type="domain" description="HTH tetR-type" evidence="3">
    <location>
        <begin position="14"/>
        <end position="74"/>
    </location>
</feature>
<reference evidence="7" key="1">
    <citation type="submission" date="2016-04" db="EMBL/GenBank/DDBJ databases">
        <authorList>
            <person name="Waterworth S."/>
            <person name="Matcher G."/>
        </authorList>
    </citation>
    <scope>NUCLEOTIDE SEQUENCE [LARGE SCALE GENOMIC DNA]</scope>
    <source>
        <strain evidence="7">RuSp02-3</strain>
    </source>
</reference>
<evidence type="ECO:0000259" key="3">
    <source>
        <dbReference type="PROSITE" id="PS50977"/>
    </source>
</evidence>
<dbReference type="GO" id="GO:0000976">
    <property type="term" value="F:transcription cis-regulatory region binding"/>
    <property type="evidence" value="ECO:0007669"/>
    <property type="project" value="TreeGrafter"/>
</dbReference>